<keyword evidence="4" id="KW-1185">Reference proteome</keyword>
<dbReference type="PANTHER" id="PTHR24223">
    <property type="entry name" value="ATP-BINDING CASSETTE SUB-FAMILY C"/>
    <property type="match status" value="1"/>
</dbReference>
<keyword evidence="1" id="KW-0547">Nucleotide-binding</keyword>
<evidence type="ECO:0000313" key="5">
    <source>
        <dbReference type="RefSeq" id="XP_006821887.1"/>
    </source>
</evidence>
<dbReference type="Proteomes" id="UP000694865">
    <property type="component" value="Unplaced"/>
</dbReference>
<sequence>SQVTEGGENFSVGQRQLFCLARAFLRKARILVMDEATASIDMQTDAILQEVVSTAFGDKTVLTIAHRVSTILNSDSILVLSDGKVAEYDTPQNLLRKESSMFSSLVKGSEG</sequence>
<protein>
    <submittedName>
        <fullName evidence="5">ATP-binding cassette sub-family C member 9-like</fullName>
    </submittedName>
</protein>
<dbReference type="Gene3D" id="3.40.50.300">
    <property type="entry name" value="P-loop containing nucleotide triphosphate hydrolases"/>
    <property type="match status" value="1"/>
</dbReference>
<dbReference type="InterPro" id="IPR003439">
    <property type="entry name" value="ABC_transporter-like_ATP-bd"/>
</dbReference>
<keyword evidence="2" id="KW-0067">ATP-binding</keyword>
<evidence type="ECO:0000259" key="3">
    <source>
        <dbReference type="Pfam" id="PF00005"/>
    </source>
</evidence>
<evidence type="ECO:0000313" key="4">
    <source>
        <dbReference type="Proteomes" id="UP000694865"/>
    </source>
</evidence>
<evidence type="ECO:0000256" key="2">
    <source>
        <dbReference type="ARBA" id="ARBA00022840"/>
    </source>
</evidence>
<dbReference type="InterPro" id="IPR050173">
    <property type="entry name" value="ABC_transporter_C-like"/>
</dbReference>
<dbReference type="InterPro" id="IPR027417">
    <property type="entry name" value="P-loop_NTPase"/>
</dbReference>
<dbReference type="PANTHER" id="PTHR24223:SF461">
    <property type="entry name" value="ATP-BINDING CASSETTE SUB-FAMILY C MEMBER SUR"/>
    <property type="match status" value="1"/>
</dbReference>
<name>A0ABM0MPE6_SACKO</name>
<dbReference type="GeneID" id="102809500"/>
<gene>
    <name evidence="5" type="primary">LOC102809500</name>
</gene>
<reference evidence="5" key="1">
    <citation type="submission" date="2025-08" db="UniProtKB">
        <authorList>
            <consortium name="RefSeq"/>
        </authorList>
    </citation>
    <scope>IDENTIFICATION</scope>
    <source>
        <tissue evidence="5">Testes</tissue>
    </source>
</reference>
<accession>A0ABM0MPE6</accession>
<evidence type="ECO:0000256" key="1">
    <source>
        <dbReference type="ARBA" id="ARBA00022741"/>
    </source>
</evidence>
<feature type="domain" description="ABC transporter" evidence="3">
    <location>
        <begin position="3"/>
        <end position="38"/>
    </location>
</feature>
<feature type="non-terminal residue" evidence="5">
    <location>
        <position position="1"/>
    </location>
</feature>
<dbReference type="Pfam" id="PF00005">
    <property type="entry name" value="ABC_tran"/>
    <property type="match status" value="1"/>
</dbReference>
<dbReference type="SUPFAM" id="SSF52540">
    <property type="entry name" value="P-loop containing nucleoside triphosphate hydrolases"/>
    <property type="match status" value="1"/>
</dbReference>
<dbReference type="RefSeq" id="XP_006821887.1">
    <property type="nucleotide sequence ID" value="XM_006821824.1"/>
</dbReference>
<proteinExistence type="predicted"/>
<organism evidence="4 5">
    <name type="scientific">Saccoglossus kowalevskii</name>
    <name type="common">Acorn worm</name>
    <dbReference type="NCBI Taxonomy" id="10224"/>
    <lineage>
        <taxon>Eukaryota</taxon>
        <taxon>Metazoa</taxon>
        <taxon>Hemichordata</taxon>
        <taxon>Enteropneusta</taxon>
        <taxon>Harrimaniidae</taxon>
        <taxon>Saccoglossus</taxon>
    </lineage>
</organism>